<dbReference type="Pfam" id="PF00787">
    <property type="entry name" value="PX"/>
    <property type="match status" value="1"/>
</dbReference>
<dbReference type="SUPFAM" id="SSF52075">
    <property type="entry name" value="Outer arm dynein light chain 1"/>
    <property type="match status" value="1"/>
</dbReference>
<protein>
    <submittedName>
        <fullName evidence="4">Nischarin</fullName>
    </submittedName>
</protein>
<keyword evidence="2" id="KW-0677">Repeat</keyword>
<dbReference type="EMBL" id="JI170109">
    <property type="protein sequence ID" value="ADY44321.1"/>
    <property type="molecule type" value="mRNA"/>
</dbReference>
<dbReference type="PANTHER" id="PTHR15454">
    <property type="entry name" value="NISCHARIN RELATED"/>
    <property type="match status" value="1"/>
</dbReference>
<dbReference type="Gene3D" id="3.30.1520.10">
    <property type="entry name" value="Phox-like domain"/>
    <property type="match status" value="1"/>
</dbReference>
<name>F1L2G7_ASCSU</name>
<dbReference type="SMART" id="SM00312">
    <property type="entry name" value="PX"/>
    <property type="match status" value="1"/>
</dbReference>
<organism evidence="4">
    <name type="scientific">Ascaris suum</name>
    <name type="common">Pig roundworm</name>
    <name type="synonym">Ascaris lumbricoides</name>
    <dbReference type="NCBI Taxonomy" id="6253"/>
    <lineage>
        <taxon>Eukaryota</taxon>
        <taxon>Metazoa</taxon>
        <taxon>Ecdysozoa</taxon>
        <taxon>Nematoda</taxon>
        <taxon>Chromadorea</taxon>
        <taxon>Rhabditida</taxon>
        <taxon>Spirurina</taxon>
        <taxon>Ascaridomorpha</taxon>
        <taxon>Ascaridoidea</taxon>
        <taxon>Ascarididae</taxon>
        <taxon>Ascaris</taxon>
    </lineage>
</organism>
<accession>F1L2G7</accession>
<feature type="domain" description="PX" evidence="3">
    <location>
        <begin position="13"/>
        <end position="130"/>
    </location>
</feature>
<dbReference type="InterPro" id="IPR036871">
    <property type="entry name" value="PX_dom_sf"/>
</dbReference>
<proteinExistence type="evidence at transcript level"/>
<evidence type="ECO:0000256" key="1">
    <source>
        <dbReference type="ARBA" id="ARBA00022614"/>
    </source>
</evidence>
<dbReference type="SUPFAM" id="SSF64268">
    <property type="entry name" value="PX domain"/>
    <property type="match status" value="1"/>
</dbReference>
<keyword evidence="1" id="KW-0433">Leucine-rich repeat</keyword>
<dbReference type="PROSITE" id="PS50195">
    <property type="entry name" value="PX"/>
    <property type="match status" value="1"/>
</dbReference>
<dbReference type="InterPro" id="IPR032675">
    <property type="entry name" value="LRR_dom_sf"/>
</dbReference>
<dbReference type="GO" id="GO:0005737">
    <property type="term" value="C:cytoplasm"/>
    <property type="evidence" value="ECO:0007669"/>
    <property type="project" value="TreeGrafter"/>
</dbReference>
<dbReference type="InterPro" id="IPR001683">
    <property type="entry name" value="PX_dom"/>
</dbReference>
<dbReference type="InterPro" id="IPR001611">
    <property type="entry name" value="Leu-rich_rpt"/>
</dbReference>
<dbReference type="Pfam" id="PF13855">
    <property type="entry name" value="LRR_8"/>
    <property type="match status" value="1"/>
</dbReference>
<reference evidence="4" key="1">
    <citation type="journal article" date="2011" name="Genome Res.">
        <title>Deep small RNA sequencing from the nematode Ascaris reveals conservation, functional diversification, and novel developmental profiles.</title>
        <authorList>
            <person name="Wang J."/>
            <person name="Czech B."/>
            <person name="Crunk A."/>
            <person name="Wallace A."/>
            <person name="Mitreva M."/>
            <person name="Hannon G.J."/>
            <person name="Davis R.E."/>
        </authorList>
    </citation>
    <scope>NUCLEOTIDE SEQUENCE</scope>
</reference>
<dbReference type="SMART" id="SM00365">
    <property type="entry name" value="LRR_SD22"/>
    <property type="match status" value="3"/>
</dbReference>
<sequence length="493" mass="57228">MALLDMNNVAPHLERNSIVSIPQYRIHESGKYATYVIKVSIDSFTWTVERRYREFESFDLKRFEDRKKSFLPPKKLVGNMDPEFLNERRLELEKYIRAVVELDLWLQKRRRRFAMPTLIAHFLDFHEYEVHSIVEDLSVRLGNLGDKWLHASASKPKYFEFTPIELHAITERMKLAEPTANGDVHADVANYVEFLHRVHNIKVRGMRGYVGTSNIVWNSLPFSLQLCKNLLALWVCDFDVRMINGLHTIRKTCRRLVVHYSMTKISDLLIRSESGVPLENLERWSCLEDADFSFNQLEQIDESVGLLEPIVRMDLSHNNLTDIGKHLQHLSSLCELDLSHNGIEHLDDWHIKLGNVKRLRLAGNCIRSLEGLAKLYSLEFLDLTDNAISTPEDVAAVGGLPCLEHIILRGNPVRQVVEYRTKVLESFGERAAEVRLDSRRADQREMDTVGVRLALKKAQREKEEQERLRRLEIDRKIRFLSGDEPGVINTRSL</sequence>
<evidence type="ECO:0000313" key="4">
    <source>
        <dbReference type="EMBL" id="ADY44321.1"/>
    </source>
</evidence>
<evidence type="ECO:0000259" key="3">
    <source>
        <dbReference type="PROSITE" id="PS50195"/>
    </source>
</evidence>
<evidence type="ECO:0000256" key="2">
    <source>
        <dbReference type="ARBA" id="ARBA00022737"/>
    </source>
</evidence>
<dbReference type="Gene3D" id="3.80.10.10">
    <property type="entry name" value="Ribonuclease Inhibitor"/>
    <property type="match status" value="2"/>
</dbReference>
<dbReference type="PANTHER" id="PTHR15454:SF35">
    <property type="entry name" value="NISCHARIN"/>
    <property type="match status" value="1"/>
</dbReference>
<dbReference type="AlphaFoldDB" id="F1L2G7"/>
<dbReference type="PROSITE" id="PS51450">
    <property type="entry name" value="LRR"/>
    <property type="match status" value="2"/>
</dbReference>
<dbReference type="GO" id="GO:0035091">
    <property type="term" value="F:phosphatidylinositol binding"/>
    <property type="evidence" value="ECO:0007669"/>
    <property type="project" value="InterPro"/>
</dbReference>